<evidence type="ECO:0008006" key="4">
    <source>
        <dbReference type="Google" id="ProtNLM"/>
    </source>
</evidence>
<dbReference type="Gene3D" id="1.20.1280.50">
    <property type="match status" value="1"/>
</dbReference>
<name>A0ABR2ZL85_9AGAR</name>
<evidence type="ECO:0000313" key="2">
    <source>
        <dbReference type="EMBL" id="KAL0062336.1"/>
    </source>
</evidence>
<evidence type="ECO:0000256" key="1">
    <source>
        <dbReference type="SAM" id="MobiDB-lite"/>
    </source>
</evidence>
<dbReference type="SUPFAM" id="SSF52047">
    <property type="entry name" value="RNI-like"/>
    <property type="match status" value="1"/>
</dbReference>
<accession>A0ABR2ZL85</accession>
<proteinExistence type="predicted"/>
<sequence length="503" mass="56874">MKENLAPQHASTLPPEILDLIFSYLLAPSRRRTRSTLYVPEFSRWAWQQDLWTKARLSWVCRGWYNVATPLIYRDVFLWNFTQALAFIETMESPSENHLASLVISLSFECLIPPLNQWRISAKVVSILHRICGKCPNLVSLSFDPALDNARDNNSLRAFFDPPSPLHIPAFLFSENVLLRELSLGPNTLQYLTADLAEGISNTIETLSITLLSPDPISRMVWPRLKRFTCTLGSLQCCHSCVSHRDGPCISNEIIRTITNSWSMPSLQEVKVLSLYRTTLGTCTPFLNKYSSQLVSVNTSFVPSNEDSVGVAGLLVATPQLRHLVLSSQAVKLDGFVSAQHSHLRYLDIWGEWQPPIARWKDCGVPGSFVTLFITERWKFPSLEHVRLFDMALEHVYRGAFVAETNPRMLAVEVTHRDNRFHFDDLLDRDGLFPFSVPFPYPNPRYDSDGDEESEDADYSPSESESSNSDSLAVNDASDDEEWDRESESSVTDSLYDAIAGNG</sequence>
<dbReference type="InterPro" id="IPR032675">
    <property type="entry name" value="LRR_dom_sf"/>
</dbReference>
<reference evidence="2 3" key="1">
    <citation type="submission" date="2024-05" db="EMBL/GenBank/DDBJ databases">
        <title>A draft genome resource for the thread blight pathogen Marasmius tenuissimus strain MS-2.</title>
        <authorList>
            <person name="Yulfo-Soto G.E."/>
            <person name="Baruah I.K."/>
            <person name="Amoako-Attah I."/>
            <person name="Bukari Y."/>
            <person name="Meinhardt L.W."/>
            <person name="Bailey B.A."/>
            <person name="Cohen S.P."/>
        </authorList>
    </citation>
    <scope>NUCLEOTIDE SEQUENCE [LARGE SCALE GENOMIC DNA]</scope>
    <source>
        <strain evidence="2 3">MS-2</strain>
    </source>
</reference>
<dbReference type="EMBL" id="JBBXMP010000108">
    <property type="protein sequence ID" value="KAL0062336.1"/>
    <property type="molecule type" value="Genomic_DNA"/>
</dbReference>
<comment type="caution">
    <text evidence="2">The sequence shown here is derived from an EMBL/GenBank/DDBJ whole genome shotgun (WGS) entry which is preliminary data.</text>
</comment>
<organism evidence="2 3">
    <name type="scientific">Marasmius tenuissimus</name>
    <dbReference type="NCBI Taxonomy" id="585030"/>
    <lineage>
        <taxon>Eukaryota</taxon>
        <taxon>Fungi</taxon>
        <taxon>Dikarya</taxon>
        <taxon>Basidiomycota</taxon>
        <taxon>Agaricomycotina</taxon>
        <taxon>Agaricomycetes</taxon>
        <taxon>Agaricomycetidae</taxon>
        <taxon>Agaricales</taxon>
        <taxon>Marasmiineae</taxon>
        <taxon>Marasmiaceae</taxon>
        <taxon>Marasmius</taxon>
    </lineage>
</organism>
<dbReference type="Proteomes" id="UP001437256">
    <property type="component" value="Unassembled WGS sequence"/>
</dbReference>
<evidence type="ECO:0000313" key="3">
    <source>
        <dbReference type="Proteomes" id="UP001437256"/>
    </source>
</evidence>
<keyword evidence="3" id="KW-1185">Reference proteome</keyword>
<feature type="compositionally biased region" description="Low complexity" evidence="1">
    <location>
        <begin position="459"/>
        <end position="471"/>
    </location>
</feature>
<protein>
    <recommendedName>
        <fullName evidence="4">F-box domain-containing protein</fullName>
    </recommendedName>
</protein>
<gene>
    <name evidence="2" type="ORF">AAF712_010820</name>
</gene>
<feature type="compositionally biased region" description="Acidic residues" evidence="1">
    <location>
        <begin position="449"/>
        <end position="458"/>
    </location>
</feature>
<feature type="region of interest" description="Disordered" evidence="1">
    <location>
        <begin position="444"/>
        <end position="503"/>
    </location>
</feature>
<dbReference type="Gene3D" id="3.80.10.10">
    <property type="entry name" value="Ribonuclease Inhibitor"/>
    <property type="match status" value="1"/>
</dbReference>